<protein>
    <submittedName>
        <fullName evidence="1">Uncharacterized protein</fullName>
    </submittedName>
</protein>
<sequence length="104" mass="11596">MVSADTITAHPLFATTHPLALFYNSRCSQCQLQQPSLASSSGIVLFIRHRLGLLYYQQEVYAKRKAMARADAIITRSVDTTHPPTHPLFSTTLIVLNANCSNRH</sequence>
<dbReference type="VEuPathDB" id="FungiDB:LCOR_12376.1"/>
<name>A0A068SJ83_9FUNG</name>
<reference evidence="1" key="1">
    <citation type="submission" date="2013-08" db="EMBL/GenBank/DDBJ databases">
        <title>Gene expansion shapes genome architecture in the human pathogen Lichtheimia corymbifera: an evolutionary genomics analysis in the ancient terrestrial Mucorales (Mucoromycotina).</title>
        <authorList>
            <person name="Schwartze V.U."/>
            <person name="Winter S."/>
            <person name="Shelest E."/>
            <person name="Marcet-Houben M."/>
            <person name="Horn F."/>
            <person name="Wehner S."/>
            <person name="Hoffmann K."/>
            <person name="Riege K."/>
            <person name="Sammeth M."/>
            <person name="Nowrousian M."/>
            <person name="Valiante V."/>
            <person name="Linde J."/>
            <person name="Jacobsen I.D."/>
            <person name="Marz M."/>
            <person name="Brakhage A.A."/>
            <person name="Gabaldon T."/>
            <person name="Bocker S."/>
            <person name="Voigt K."/>
        </authorList>
    </citation>
    <scope>NUCLEOTIDE SEQUENCE [LARGE SCALE GENOMIC DNA]</scope>
    <source>
        <strain evidence="1">FSU 9682</strain>
    </source>
</reference>
<keyword evidence="2" id="KW-1185">Reference proteome</keyword>
<gene>
    <name evidence="1" type="ORF">LCOR_12376.1</name>
</gene>
<accession>A0A068SJ83</accession>
<dbReference type="Proteomes" id="UP000027586">
    <property type="component" value="Unassembled WGS sequence"/>
</dbReference>
<comment type="caution">
    <text evidence="1">The sequence shown here is derived from an EMBL/GenBank/DDBJ whole genome shotgun (WGS) entry which is preliminary data.</text>
</comment>
<proteinExistence type="predicted"/>
<organism evidence="1 2">
    <name type="scientific">Lichtheimia corymbifera JMRC:FSU:9682</name>
    <dbReference type="NCBI Taxonomy" id="1263082"/>
    <lineage>
        <taxon>Eukaryota</taxon>
        <taxon>Fungi</taxon>
        <taxon>Fungi incertae sedis</taxon>
        <taxon>Mucoromycota</taxon>
        <taxon>Mucoromycotina</taxon>
        <taxon>Mucoromycetes</taxon>
        <taxon>Mucorales</taxon>
        <taxon>Lichtheimiaceae</taxon>
        <taxon>Lichtheimia</taxon>
    </lineage>
</organism>
<dbReference type="AlphaFoldDB" id="A0A068SJ83"/>
<dbReference type="EMBL" id="CBTN010000208">
    <property type="protein sequence ID" value="CDH61601.1"/>
    <property type="molecule type" value="Genomic_DNA"/>
</dbReference>
<evidence type="ECO:0000313" key="1">
    <source>
        <dbReference type="EMBL" id="CDH61601.1"/>
    </source>
</evidence>
<evidence type="ECO:0000313" key="2">
    <source>
        <dbReference type="Proteomes" id="UP000027586"/>
    </source>
</evidence>